<feature type="transmembrane region" description="Helical" evidence="13">
    <location>
        <begin position="429"/>
        <end position="452"/>
    </location>
</feature>
<evidence type="ECO:0000256" key="13">
    <source>
        <dbReference type="HAMAP-Rule" id="MF_01810"/>
    </source>
</evidence>
<evidence type="ECO:0000256" key="3">
    <source>
        <dbReference type="ARBA" id="ARBA00015325"/>
    </source>
</evidence>
<keyword evidence="7 13" id="KW-0653">Protein transport</keyword>
<dbReference type="Gene3D" id="2.70.98.90">
    <property type="match status" value="1"/>
</dbReference>
<dbReference type="PANTHER" id="PTHR12428:SF65">
    <property type="entry name" value="CYTOCHROME C OXIDASE ASSEMBLY PROTEIN COX18, MITOCHONDRIAL"/>
    <property type="match status" value="1"/>
</dbReference>
<feature type="transmembrane region" description="Helical" evidence="13">
    <location>
        <begin position="7"/>
        <end position="24"/>
    </location>
</feature>
<dbReference type="Proteomes" id="UP001201273">
    <property type="component" value="Unassembled WGS sequence"/>
</dbReference>
<dbReference type="InterPro" id="IPR047196">
    <property type="entry name" value="YidC_ALB_C"/>
</dbReference>
<dbReference type="InterPro" id="IPR028053">
    <property type="entry name" value="Membr_insert_YidC_N"/>
</dbReference>
<dbReference type="InterPro" id="IPR019998">
    <property type="entry name" value="Membr_insert_YidC"/>
</dbReference>
<dbReference type="RefSeq" id="WP_233054698.1">
    <property type="nucleotide sequence ID" value="NZ_JAIMJA010000028.1"/>
</dbReference>
<keyword evidence="17" id="KW-1185">Reference proteome</keyword>
<dbReference type="NCBIfam" id="TIGR03592">
    <property type="entry name" value="yidC_oxa1_cterm"/>
    <property type="match status" value="1"/>
</dbReference>
<evidence type="ECO:0000256" key="1">
    <source>
        <dbReference type="ARBA" id="ARBA00004429"/>
    </source>
</evidence>
<keyword evidence="6 13" id="KW-0812">Transmembrane</keyword>
<feature type="transmembrane region" description="Helical" evidence="13">
    <location>
        <begin position="355"/>
        <end position="377"/>
    </location>
</feature>
<evidence type="ECO:0000313" key="17">
    <source>
        <dbReference type="Proteomes" id="UP001201273"/>
    </source>
</evidence>
<comment type="subcellular location">
    <subcellularLocation>
        <location evidence="1">Cell inner membrane</location>
        <topology evidence="1">Multi-pass membrane protein</topology>
    </subcellularLocation>
    <subcellularLocation>
        <location evidence="13">Cell membrane</location>
        <topology evidence="13">Multi-pass membrane protein</topology>
    </subcellularLocation>
</comment>
<feature type="transmembrane region" description="Helical" evidence="13">
    <location>
        <begin position="472"/>
        <end position="490"/>
    </location>
</feature>
<feature type="domain" description="Membrane insertase YidC/Oxa/ALB C-terminal" evidence="14">
    <location>
        <begin position="366"/>
        <end position="544"/>
    </location>
</feature>
<evidence type="ECO:0000256" key="11">
    <source>
        <dbReference type="ARBA" id="ARBA00033245"/>
    </source>
</evidence>
<dbReference type="Pfam" id="PF02096">
    <property type="entry name" value="60KD_IMP"/>
    <property type="match status" value="1"/>
</dbReference>
<name>A0ABS8WF38_9GAMM</name>
<dbReference type="EMBL" id="JAIMJA010000028">
    <property type="protein sequence ID" value="MCE2596942.1"/>
    <property type="molecule type" value="Genomic_DNA"/>
</dbReference>
<evidence type="ECO:0000256" key="9">
    <source>
        <dbReference type="ARBA" id="ARBA00023136"/>
    </source>
</evidence>
<dbReference type="InterPro" id="IPR001708">
    <property type="entry name" value="YidC/ALB3/OXA1/COX18"/>
</dbReference>
<gene>
    <name evidence="13 16" type="primary">yidC</name>
    <name evidence="16" type="ORF">K6Y31_19385</name>
</gene>
<keyword evidence="5 13" id="KW-1003">Cell membrane</keyword>
<keyword evidence="8 13" id="KW-1133">Transmembrane helix</keyword>
<evidence type="ECO:0000256" key="12">
    <source>
        <dbReference type="ARBA" id="ARBA00033342"/>
    </source>
</evidence>
<evidence type="ECO:0000259" key="15">
    <source>
        <dbReference type="Pfam" id="PF14849"/>
    </source>
</evidence>
<dbReference type="NCBIfam" id="TIGR03593">
    <property type="entry name" value="yidC_nterm"/>
    <property type="match status" value="1"/>
</dbReference>
<comment type="caution">
    <text evidence="16">The sequence shown here is derived from an EMBL/GenBank/DDBJ whole genome shotgun (WGS) entry which is preliminary data.</text>
</comment>
<evidence type="ECO:0000259" key="14">
    <source>
        <dbReference type="Pfam" id="PF02096"/>
    </source>
</evidence>
<dbReference type="PRINTS" id="PR00701">
    <property type="entry name" value="60KDINNERMP"/>
</dbReference>
<dbReference type="PANTHER" id="PTHR12428">
    <property type="entry name" value="OXA1"/>
    <property type="match status" value="1"/>
</dbReference>
<dbReference type="InterPro" id="IPR028055">
    <property type="entry name" value="YidC/Oxa/ALB_C"/>
</dbReference>
<protein>
    <recommendedName>
        <fullName evidence="3 13">Membrane protein insertase YidC</fullName>
    </recommendedName>
    <alternativeName>
        <fullName evidence="12 13">Foldase YidC</fullName>
    </alternativeName>
    <alternativeName>
        <fullName evidence="11 13">Membrane integrase YidC</fullName>
    </alternativeName>
    <alternativeName>
        <fullName evidence="13">Membrane protein YidC</fullName>
    </alternativeName>
</protein>
<evidence type="ECO:0000256" key="4">
    <source>
        <dbReference type="ARBA" id="ARBA00022448"/>
    </source>
</evidence>
<accession>A0ABS8WF38</accession>
<proteinExistence type="inferred from homology"/>
<dbReference type="NCBIfam" id="NF002352">
    <property type="entry name" value="PRK01318.1-3"/>
    <property type="match status" value="1"/>
</dbReference>
<dbReference type="NCBIfam" id="NF002351">
    <property type="entry name" value="PRK01318.1-1"/>
    <property type="match status" value="1"/>
</dbReference>
<keyword evidence="4 13" id="KW-0813">Transport</keyword>
<comment type="similarity">
    <text evidence="2 13">Belongs to the OXA1/ALB3/YidC family. Type 1 subfamily.</text>
</comment>
<comment type="function">
    <text evidence="13">Required for the insertion and/or proper folding and/or complex formation of integral membrane proteins into the membrane. Involved in integration of membrane proteins that insert both dependently and independently of the Sec translocase complex, as well as at least some lipoproteins. Aids folding of multispanning membrane proteins.</text>
</comment>
<feature type="transmembrane region" description="Helical" evidence="13">
    <location>
        <begin position="511"/>
        <end position="531"/>
    </location>
</feature>
<keyword evidence="9 13" id="KW-0472">Membrane</keyword>
<evidence type="ECO:0000256" key="7">
    <source>
        <dbReference type="ARBA" id="ARBA00022927"/>
    </source>
</evidence>
<evidence type="ECO:0000256" key="2">
    <source>
        <dbReference type="ARBA" id="ARBA00010527"/>
    </source>
</evidence>
<dbReference type="CDD" id="cd19961">
    <property type="entry name" value="EcYidC-like_peri"/>
    <property type="match status" value="1"/>
</dbReference>
<dbReference type="InterPro" id="IPR038221">
    <property type="entry name" value="YidC_periplasmic_sf"/>
</dbReference>
<evidence type="ECO:0000256" key="8">
    <source>
        <dbReference type="ARBA" id="ARBA00022989"/>
    </source>
</evidence>
<evidence type="ECO:0000256" key="5">
    <source>
        <dbReference type="ARBA" id="ARBA00022475"/>
    </source>
</evidence>
<dbReference type="HAMAP" id="MF_01810">
    <property type="entry name" value="YidC_type1"/>
    <property type="match status" value="1"/>
</dbReference>
<sequence length="558" mass="62385">MESQRNFLLFGLLFVSYLIFVAWTEFKNPQPEQPTVVATQPANNAPSSANISADVPMASVDANQDMPVESNSASQKRITLSNDTLKLVIDTVGGDIVEADLLLYPEVQGEPAPFKLLKSEQGHVYIAQSGLIGQGPDSHPKGRPHYTTTQDAFILSEGADKVSAQLYFTTDTGIKYVKVFTLLKGKYEVDIDYQVINNSDAPVNLQLYGQLKQTVQPSGGSLVMPVYRGGAYSAPLAAKNDTRYTKYKFDDMQEANLAVETKGGYVAMLEHYFVSAFIPSEEQTNELYTRVYGADAAIGYKAPLQTVAAGSEATLSTKLWVGPKLQDEMAEVGTHLDLTVDYGWLWFIAQPLFQLLLFFQSIVGNWGMAIILVTFSVKGVMYPLTKAQYTSMAKMRLLQPKIQQLRDRFGEDKQKVSQGMMELYKKEKVNPLGGCLPILLQMPIFIALYWSLMESVELRHAPFFGWITDLSVQDPYYVLPILMGISMFFIQKMSPTTVQDPMQAKIMQYMPVVFTAFFLFFPSGLVLYWLVSNLVTLLQQWLIFRELDKKGLGKNASA</sequence>
<organism evidence="16 17">
    <name type="scientific">Motilimonas cestriensis</name>
    <dbReference type="NCBI Taxonomy" id="2742685"/>
    <lineage>
        <taxon>Bacteria</taxon>
        <taxon>Pseudomonadati</taxon>
        <taxon>Pseudomonadota</taxon>
        <taxon>Gammaproteobacteria</taxon>
        <taxon>Alteromonadales</taxon>
        <taxon>Alteromonadales genera incertae sedis</taxon>
        <taxon>Motilimonas</taxon>
    </lineage>
</organism>
<keyword evidence="10 13" id="KW-0143">Chaperone</keyword>
<feature type="domain" description="Membrane insertase YidC N-terminal" evidence="15">
    <location>
        <begin position="77"/>
        <end position="355"/>
    </location>
</feature>
<dbReference type="CDD" id="cd20070">
    <property type="entry name" value="5TM_YidC_Alb3"/>
    <property type="match status" value="1"/>
</dbReference>
<comment type="subunit">
    <text evidence="13">Interacts with the Sec translocase complex via SecD. Specifically interacts with transmembrane segments of nascent integral membrane proteins during membrane integration.</text>
</comment>
<reference evidence="16 17" key="1">
    <citation type="journal article" date="2022" name="Environ. Microbiol. Rep.">
        <title>Eco-phylogenetic analyses reveal divergent evolution of vitamin B12 metabolism in the marine bacterial family 'Psychromonadaceae'.</title>
        <authorList>
            <person name="Jin X."/>
            <person name="Yang Y."/>
            <person name="Cao H."/>
            <person name="Gao B."/>
            <person name="Zhao Z."/>
        </authorList>
    </citation>
    <scope>NUCLEOTIDE SEQUENCE [LARGE SCALE GENOMIC DNA]</scope>
    <source>
        <strain evidence="16 17">MKS20</strain>
    </source>
</reference>
<dbReference type="PRINTS" id="PR01900">
    <property type="entry name" value="YIDCPROTEIN"/>
</dbReference>
<dbReference type="Pfam" id="PF14849">
    <property type="entry name" value="YidC_periplas"/>
    <property type="match status" value="1"/>
</dbReference>
<evidence type="ECO:0000256" key="6">
    <source>
        <dbReference type="ARBA" id="ARBA00022692"/>
    </source>
</evidence>
<evidence type="ECO:0000313" key="16">
    <source>
        <dbReference type="EMBL" id="MCE2596942.1"/>
    </source>
</evidence>
<evidence type="ECO:0000256" key="10">
    <source>
        <dbReference type="ARBA" id="ARBA00023186"/>
    </source>
</evidence>